<dbReference type="OrthoDB" id="681135at2"/>
<evidence type="ECO:0000256" key="1">
    <source>
        <dbReference type="SAM" id="MobiDB-lite"/>
    </source>
</evidence>
<reference evidence="3 4" key="1">
    <citation type="submission" date="2018-09" db="EMBL/GenBank/DDBJ databases">
        <title>Genome sequencing of strain 6GH32-13.</title>
        <authorList>
            <person name="Weon H.-Y."/>
            <person name="Heo J."/>
            <person name="Kwon S.-W."/>
        </authorList>
    </citation>
    <scope>NUCLEOTIDE SEQUENCE [LARGE SCALE GENOMIC DNA]</scope>
    <source>
        <strain evidence="3 4">5GH32-13</strain>
    </source>
</reference>
<evidence type="ECO:0000256" key="2">
    <source>
        <dbReference type="SAM" id="SignalP"/>
    </source>
</evidence>
<keyword evidence="4" id="KW-1185">Reference proteome</keyword>
<protein>
    <submittedName>
        <fullName evidence="3">Uncharacterized protein</fullName>
    </submittedName>
</protein>
<organism evidence="3 4">
    <name type="scientific">Paraflavitalea soli</name>
    <dbReference type="NCBI Taxonomy" id="2315862"/>
    <lineage>
        <taxon>Bacteria</taxon>
        <taxon>Pseudomonadati</taxon>
        <taxon>Bacteroidota</taxon>
        <taxon>Chitinophagia</taxon>
        <taxon>Chitinophagales</taxon>
        <taxon>Chitinophagaceae</taxon>
        <taxon>Paraflavitalea</taxon>
    </lineage>
</organism>
<keyword evidence="2" id="KW-0732">Signal</keyword>
<feature type="region of interest" description="Disordered" evidence="1">
    <location>
        <begin position="83"/>
        <end position="115"/>
    </location>
</feature>
<gene>
    <name evidence="3" type="ORF">D3H65_15000</name>
</gene>
<evidence type="ECO:0000313" key="3">
    <source>
        <dbReference type="EMBL" id="AXY75210.1"/>
    </source>
</evidence>
<dbReference type="EMBL" id="CP032157">
    <property type="protein sequence ID" value="AXY75210.1"/>
    <property type="molecule type" value="Genomic_DNA"/>
</dbReference>
<accession>A0A3B7MQ86</accession>
<feature type="chain" id="PRO_5017611849" evidence="2">
    <location>
        <begin position="25"/>
        <end position="115"/>
    </location>
</feature>
<sequence>MKKVSVRKFTVLGMVLMAASAVTAAVLPGRSNDLKQDNSADNATLRSQSGLGNDVNQNIVSCVADNTQNWSCHLSLAATLTNGNGSNNAGNVTVGNTSQSTSATGHEGDTTSVHQ</sequence>
<name>A0A3B7MQ86_9BACT</name>
<proteinExistence type="predicted"/>
<dbReference type="KEGG" id="pseg:D3H65_15000"/>
<evidence type="ECO:0000313" key="4">
    <source>
        <dbReference type="Proteomes" id="UP000263900"/>
    </source>
</evidence>
<feature type="region of interest" description="Disordered" evidence="1">
    <location>
        <begin position="30"/>
        <end position="53"/>
    </location>
</feature>
<dbReference type="Proteomes" id="UP000263900">
    <property type="component" value="Chromosome"/>
</dbReference>
<dbReference type="AlphaFoldDB" id="A0A3B7MQ86"/>
<feature type="compositionally biased region" description="Polar residues" evidence="1">
    <location>
        <begin position="39"/>
        <end position="53"/>
    </location>
</feature>
<dbReference type="RefSeq" id="WP_119051091.1">
    <property type="nucleotide sequence ID" value="NZ_CP032157.1"/>
</dbReference>
<feature type="signal peptide" evidence="2">
    <location>
        <begin position="1"/>
        <end position="24"/>
    </location>
</feature>